<sequence length="220" mass="24649">MEHNRQTMQNGFGGGDVERMNLIIAAATALVDDVLDQVHLMLDPRDHSIIVDDNSMVERDRSSIVDESLEISPRGLLDQLFYEIAVYSAVERMNLSESDVSDDIHGGDPEGILLHQFDSSRELVAVSTRRFLEDRASGSEQVNETGVEERPDPMEPTDEVENSSSLWSDMKQVICTEPTLKKRRSFLSALGRRLLSAGRKLCFCGGGRRVRRRATDTPLE</sequence>
<feature type="region of interest" description="Disordered" evidence="1">
    <location>
        <begin position="135"/>
        <end position="163"/>
    </location>
</feature>
<accession>A0AAV0XKU5</accession>
<evidence type="ECO:0000313" key="3">
    <source>
        <dbReference type="Proteomes" id="UP001160148"/>
    </source>
</evidence>
<dbReference type="Proteomes" id="UP001160148">
    <property type="component" value="Unassembled WGS sequence"/>
</dbReference>
<dbReference type="EMBL" id="CARXXK010000005">
    <property type="protein sequence ID" value="CAI6369065.1"/>
    <property type="molecule type" value="Genomic_DNA"/>
</dbReference>
<gene>
    <name evidence="2" type="ORF">MEUPH1_LOCUS23350</name>
</gene>
<dbReference type="AlphaFoldDB" id="A0AAV0XKU5"/>
<evidence type="ECO:0000256" key="1">
    <source>
        <dbReference type="SAM" id="MobiDB-lite"/>
    </source>
</evidence>
<evidence type="ECO:0000313" key="2">
    <source>
        <dbReference type="EMBL" id="CAI6369065.1"/>
    </source>
</evidence>
<comment type="caution">
    <text evidence="2">The sequence shown here is derived from an EMBL/GenBank/DDBJ whole genome shotgun (WGS) entry which is preliminary data.</text>
</comment>
<name>A0AAV0XKU5_9HEMI</name>
<organism evidence="2 3">
    <name type="scientific">Macrosiphum euphorbiae</name>
    <name type="common">potato aphid</name>
    <dbReference type="NCBI Taxonomy" id="13131"/>
    <lineage>
        <taxon>Eukaryota</taxon>
        <taxon>Metazoa</taxon>
        <taxon>Ecdysozoa</taxon>
        <taxon>Arthropoda</taxon>
        <taxon>Hexapoda</taxon>
        <taxon>Insecta</taxon>
        <taxon>Pterygota</taxon>
        <taxon>Neoptera</taxon>
        <taxon>Paraneoptera</taxon>
        <taxon>Hemiptera</taxon>
        <taxon>Sternorrhyncha</taxon>
        <taxon>Aphidomorpha</taxon>
        <taxon>Aphidoidea</taxon>
        <taxon>Aphididae</taxon>
        <taxon>Macrosiphini</taxon>
        <taxon>Macrosiphum</taxon>
    </lineage>
</organism>
<proteinExistence type="predicted"/>
<protein>
    <submittedName>
        <fullName evidence="2">Uncharacterized protein</fullName>
    </submittedName>
</protein>
<keyword evidence="3" id="KW-1185">Reference proteome</keyword>
<reference evidence="2 3" key="1">
    <citation type="submission" date="2023-01" db="EMBL/GenBank/DDBJ databases">
        <authorList>
            <person name="Whitehead M."/>
        </authorList>
    </citation>
    <scope>NUCLEOTIDE SEQUENCE [LARGE SCALE GENOMIC DNA]</scope>
</reference>